<accession>A0A0E9X1U4</accession>
<sequence length="81" mass="9205">MSDSQSSFAVVLMFLVPLSHAKSCTYFAEIIMMVDWCWCCFIVNVLQIVIPQMKELGHQLIGGIPEKRLPALFTVKLFKIV</sequence>
<evidence type="ECO:0000313" key="3">
    <source>
        <dbReference type="EMBL" id="JAH96411.1"/>
    </source>
</evidence>
<reference evidence="3" key="2">
    <citation type="journal article" date="2015" name="Fish Shellfish Immunol.">
        <title>Early steps in the European eel (Anguilla anguilla)-Vibrio vulnificus interaction in the gills: Role of the RtxA13 toxin.</title>
        <authorList>
            <person name="Callol A."/>
            <person name="Pajuelo D."/>
            <person name="Ebbesson L."/>
            <person name="Teles M."/>
            <person name="MacKenzie S."/>
            <person name="Amaro C."/>
        </authorList>
    </citation>
    <scope>NUCLEOTIDE SEQUENCE</scope>
</reference>
<evidence type="ECO:0000256" key="1">
    <source>
        <dbReference type="SAM" id="Phobius"/>
    </source>
</evidence>
<dbReference type="AlphaFoldDB" id="A0A0E9X1U4"/>
<evidence type="ECO:0008006" key="4">
    <source>
        <dbReference type="Google" id="ProtNLM"/>
    </source>
</evidence>
<feature type="transmembrane region" description="Helical" evidence="1">
    <location>
        <begin position="31"/>
        <end position="50"/>
    </location>
</feature>
<protein>
    <recommendedName>
        <fullName evidence="4">Secreted protein</fullName>
    </recommendedName>
</protein>
<proteinExistence type="predicted"/>
<name>A0A0E9X1U4_ANGAN</name>
<keyword evidence="1" id="KW-0472">Membrane</keyword>
<feature type="chain" id="PRO_5002434741" description="Secreted protein" evidence="2">
    <location>
        <begin position="22"/>
        <end position="81"/>
    </location>
</feature>
<keyword evidence="1" id="KW-1133">Transmembrane helix</keyword>
<reference evidence="3" key="1">
    <citation type="submission" date="2014-11" db="EMBL/GenBank/DDBJ databases">
        <authorList>
            <person name="Amaro Gonzalez C."/>
        </authorList>
    </citation>
    <scope>NUCLEOTIDE SEQUENCE</scope>
</reference>
<dbReference type="EMBL" id="GBXM01012166">
    <property type="protein sequence ID" value="JAH96411.1"/>
    <property type="molecule type" value="Transcribed_RNA"/>
</dbReference>
<evidence type="ECO:0000256" key="2">
    <source>
        <dbReference type="SAM" id="SignalP"/>
    </source>
</evidence>
<organism evidence="3">
    <name type="scientific">Anguilla anguilla</name>
    <name type="common">European freshwater eel</name>
    <name type="synonym">Muraena anguilla</name>
    <dbReference type="NCBI Taxonomy" id="7936"/>
    <lineage>
        <taxon>Eukaryota</taxon>
        <taxon>Metazoa</taxon>
        <taxon>Chordata</taxon>
        <taxon>Craniata</taxon>
        <taxon>Vertebrata</taxon>
        <taxon>Euteleostomi</taxon>
        <taxon>Actinopterygii</taxon>
        <taxon>Neopterygii</taxon>
        <taxon>Teleostei</taxon>
        <taxon>Anguilliformes</taxon>
        <taxon>Anguillidae</taxon>
        <taxon>Anguilla</taxon>
    </lineage>
</organism>
<feature type="signal peptide" evidence="2">
    <location>
        <begin position="1"/>
        <end position="21"/>
    </location>
</feature>
<keyword evidence="2" id="KW-0732">Signal</keyword>
<keyword evidence="1" id="KW-0812">Transmembrane</keyword>